<dbReference type="Pfam" id="PF08327">
    <property type="entry name" value="AHSA1"/>
    <property type="match status" value="1"/>
</dbReference>
<dbReference type="RefSeq" id="WP_160857724.1">
    <property type="nucleotide sequence ID" value="NZ_WUMK01000002.1"/>
</dbReference>
<proteinExistence type="inferred from homology"/>
<dbReference type="SUPFAM" id="SSF55961">
    <property type="entry name" value="Bet v1-like"/>
    <property type="match status" value="1"/>
</dbReference>
<dbReference type="CDD" id="cd08895">
    <property type="entry name" value="SRPBCC_CalC_Aha1-like_2"/>
    <property type="match status" value="1"/>
</dbReference>
<dbReference type="Proteomes" id="UP000435802">
    <property type="component" value="Unassembled WGS sequence"/>
</dbReference>
<comment type="similarity">
    <text evidence="1">Belongs to the AHA1 family.</text>
</comment>
<dbReference type="OrthoDB" id="9786557at2"/>
<gene>
    <name evidence="3" type="ORF">GR138_06100</name>
</gene>
<dbReference type="InterPro" id="IPR013538">
    <property type="entry name" value="ASHA1/2-like_C"/>
</dbReference>
<accession>A0A6N8SCP3</accession>
<evidence type="ECO:0000313" key="3">
    <source>
        <dbReference type="EMBL" id="MXN44752.1"/>
    </source>
</evidence>
<protein>
    <submittedName>
        <fullName evidence="3">ATPase</fullName>
    </submittedName>
</protein>
<reference evidence="3 4" key="1">
    <citation type="submission" date="2019-12" db="EMBL/GenBank/DDBJ databases">
        <title>Shinella kummerowiae sp. nov., a symbiotic bacterium isolated from root nodules of the herbal legume Kummerowia stipulacea.</title>
        <authorList>
            <person name="Gao J."/>
        </authorList>
    </citation>
    <scope>NUCLEOTIDE SEQUENCE [LARGE SCALE GENOMIC DNA]</scope>
    <source>
        <strain evidence="3 4">CCBAU 25048</strain>
    </source>
</reference>
<organism evidence="3 4">
    <name type="scientific">Shinella kummerowiae</name>
    <dbReference type="NCBI Taxonomy" id="417745"/>
    <lineage>
        <taxon>Bacteria</taxon>
        <taxon>Pseudomonadati</taxon>
        <taxon>Pseudomonadota</taxon>
        <taxon>Alphaproteobacteria</taxon>
        <taxon>Hyphomicrobiales</taxon>
        <taxon>Rhizobiaceae</taxon>
        <taxon>Shinella</taxon>
    </lineage>
</organism>
<dbReference type="Gene3D" id="3.30.530.20">
    <property type="match status" value="1"/>
</dbReference>
<sequence>MSSTAQTRVDRASRVIAAPALALYRALVDSVALAVWLPPEGMTARVEVFDAREGGRFRLVLVYSEPGAGKSAADSDIVEGRFVVLVPGARVVQDIDFVSDDPAFAGTMRMTWSFTPHPGGTLVAIACEHVPTGIRPEDHDVGLHSSLDNLAAYMRGRAGT</sequence>
<evidence type="ECO:0000256" key="1">
    <source>
        <dbReference type="ARBA" id="ARBA00006817"/>
    </source>
</evidence>
<name>A0A6N8SCP3_9HYPH</name>
<feature type="domain" description="Activator of Hsp90 ATPase homologue 1/2-like C-terminal" evidence="2">
    <location>
        <begin position="18"/>
        <end position="154"/>
    </location>
</feature>
<evidence type="ECO:0000259" key="2">
    <source>
        <dbReference type="Pfam" id="PF08327"/>
    </source>
</evidence>
<comment type="caution">
    <text evidence="3">The sequence shown here is derived from an EMBL/GenBank/DDBJ whole genome shotgun (WGS) entry which is preliminary data.</text>
</comment>
<evidence type="ECO:0000313" key="4">
    <source>
        <dbReference type="Proteomes" id="UP000435802"/>
    </source>
</evidence>
<dbReference type="EMBL" id="WUMK01000002">
    <property type="protein sequence ID" value="MXN44752.1"/>
    <property type="molecule type" value="Genomic_DNA"/>
</dbReference>
<keyword evidence="4" id="KW-1185">Reference proteome</keyword>
<dbReference type="AlphaFoldDB" id="A0A6N8SCP3"/>
<dbReference type="InterPro" id="IPR023393">
    <property type="entry name" value="START-like_dom_sf"/>
</dbReference>